<dbReference type="InterPro" id="IPR016047">
    <property type="entry name" value="M23ase_b-sheet_dom"/>
</dbReference>
<dbReference type="EMBL" id="BMHK01000001">
    <property type="protein sequence ID" value="GGB86143.1"/>
    <property type="molecule type" value="Genomic_DNA"/>
</dbReference>
<reference evidence="5" key="1">
    <citation type="journal article" date="2014" name="Int. J. Syst. Evol. Microbiol.">
        <title>Complete genome sequence of Corynebacterium casei LMG S-19264T (=DSM 44701T), isolated from a smear-ripened cheese.</title>
        <authorList>
            <consortium name="US DOE Joint Genome Institute (JGI-PGF)"/>
            <person name="Walter F."/>
            <person name="Albersmeier A."/>
            <person name="Kalinowski J."/>
            <person name="Ruckert C."/>
        </authorList>
    </citation>
    <scope>NUCLEOTIDE SEQUENCE</scope>
    <source>
        <strain evidence="5">CGMCC 1.15095</strain>
    </source>
</reference>
<reference evidence="5" key="2">
    <citation type="submission" date="2020-09" db="EMBL/GenBank/DDBJ databases">
        <authorList>
            <person name="Sun Q."/>
            <person name="Zhou Y."/>
        </authorList>
    </citation>
    <scope>NUCLEOTIDE SEQUENCE</scope>
    <source>
        <strain evidence="5">CGMCC 1.15095</strain>
    </source>
</reference>
<evidence type="ECO:0000313" key="6">
    <source>
        <dbReference type="Proteomes" id="UP000608154"/>
    </source>
</evidence>
<dbReference type="Gene3D" id="2.70.70.10">
    <property type="entry name" value="Glucose Permease (Domain IIA)"/>
    <property type="match status" value="1"/>
</dbReference>
<gene>
    <name evidence="5" type="ORF">GCM10011494_00530</name>
</gene>
<dbReference type="InterPro" id="IPR011055">
    <property type="entry name" value="Dup_hybrid_motif"/>
</dbReference>
<feature type="domain" description="M23ase beta-sheet core" evidence="4">
    <location>
        <begin position="160"/>
        <end position="254"/>
    </location>
</feature>
<evidence type="ECO:0000259" key="4">
    <source>
        <dbReference type="Pfam" id="PF01551"/>
    </source>
</evidence>
<feature type="chain" id="PRO_5037525621" description="M23ase beta-sheet core domain-containing protein" evidence="3">
    <location>
        <begin position="32"/>
        <end position="260"/>
    </location>
</feature>
<feature type="region of interest" description="Disordered" evidence="2">
    <location>
        <begin position="237"/>
        <end position="260"/>
    </location>
</feature>
<dbReference type="PANTHER" id="PTHR21666:SF289">
    <property type="entry name" value="L-ALA--D-GLU ENDOPEPTIDASE"/>
    <property type="match status" value="1"/>
</dbReference>
<evidence type="ECO:0000256" key="2">
    <source>
        <dbReference type="SAM" id="MobiDB-lite"/>
    </source>
</evidence>
<dbReference type="FunFam" id="2.70.70.10:FF:000006">
    <property type="entry name" value="M23 family peptidase"/>
    <property type="match status" value="1"/>
</dbReference>
<dbReference type="AlphaFoldDB" id="A0A916TR83"/>
<sequence>MSRDPSALVRGGLTALAASAACVLWAGSAHAGENAEGRLAIANIPAAADCALSPSADRQGCAQPSALSEPAPVPHATITIGRAVDLSGQKPVRYLASASLDESRAYIMSSTGRLRDTVRLLSPPPSVGAGDAPKGMPLRSSRLTSRFGMRHHPLLGEYRLHAGIDLGAAMGEPVHATSGGTVSAAGWQGGYGIAVRIDHGKGIETRYAHLSRLNVRPGQAIKPGDVIGFVGSTGRSTGPHLHYEVRRNGQPIDPSTTLGK</sequence>
<keyword evidence="1 3" id="KW-0732">Signal</keyword>
<proteinExistence type="predicted"/>
<comment type="caution">
    <text evidence="5">The sequence shown here is derived from an EMBL/GenBank/DDBJ whole genome shotgun (WGS) entry which is preliminary data.</text>
</comment>
<dbReference type="SUPFAM" id="SSF51261">
    <property type="entry name" value="Duplicated hybrid motif"/>
    <property type="match status" value="1"/>
</dbReference>
<dbReference type="PROSITE" id="PS51257">
    <property type="entry name" value="PROKAR_LIPOPROTEIN"/>
    <property type="match status" value="1"/>
</dbReference>
<dbReference type="GO" id="GO:0004222">
    <property type="term" value="F:metalloendopeptidase activity"/>
    <property type="evidence" value="ECO:0007669"/>
    <property type="project" value="TreeGrafter"/>
</dbReference>
<name>A0A916TR83_9SPHN</name>
<feature type="signal peptide" evidence="3">
    <location>
        <begin position="1"/>
        <end position="31"/>
    </location>
</feature>
<protein>
    <recommendedName>
        <fullName evidence="4">M23ase beta-sheet core domain-containing protein</fullName>
    </recommendedName>
</protein>
<dbReference type="Pfam" id="PF01551">
    <property type="entry name" value="Peptidase_M23"/>
    <property type="match status" value="1"/>
</dbReference>
<dbReference type="CDD" id="cd12797">
    <property type="entry name" value="M23_peptidase"/>
    <property type="match status" value="1"/>
</dbReference>
<organism evidence="5 6">
    <name type="scientific">Novosphingobium endophyticum</name>
    <dbReference type="NCBI Taxonomy" id="1955250"/>
    <lineage>
        <taxon>Bacteria</taxon>
        <taxon>Pseudomonadati</taxon>
        <taxon>Pseudomonadota</taxon>
        <taxon>Alphaproteobacteria</taxon>
        <taxon>Sphingomonadales</taxon>
        <taxon>Sphingomonadaceae</taxon>
        <taxon>Novosphingobium</taxon>
    </lineage>
</organism>
<dbReference type="RefSeq" id="WP_229735750.1">
    <property type="nucleotide sequence ID" value="NZ_BMHK01000001.1"/>
</dbReference>
<dbReference type="PANTHER" id="PTHR21666">
    <property type="entry name" value="PEPTIDASE-RELATED"/>
    <property type="match status" value="1"/>
</dbReference>
<evidence type="ECO:0000313" key="5">
    <source>
        <dbReference type="EMBL" id="GGB86143.1"/>
    </source>
</evidence>
<evidence type="ECO:0000256" key="1">
    <source>
        <dbReference type="ARBA" id="ARBA00022729"/>
    </source>
</evidence>
<accession>A0A916TR83</accession>
<evidence type="ECO:0000256" key="3">
    <source>
        <dbReference type="SAM" id="SignalP"/>
    </source>
</evidence>
<dbReference type="Proteomes" id="UP000608154">
    <property type="component" value="Unassembled WGS sequence"/>
</dbReference>
<dbReference type="InterPro" id="IPR050570">
    <property type="entry name" value="Cell_wall_metabolism_enzyme"/>
</dbReference>
<keyword evidence="6" id="KW-1185">Reference proteome</keyword>